<reference evidence="1" key="1">
    <citation type="submission" date="2018-05" db="EMBL/GenBank/DDBJ databases">
        <authorList>
            <person name="Lanie J.A."/>
            <person name="Ng W.-L."/>
            <person name="Kazmierczak K.M."/>
            <person name="Andrzejewski T.M."/>
            <person name="Davidsen T.M."/>
            <person name="Wayne K.J."/>
            <person name="Tettelin H."/>
            <person name="Glass J.I."/>
            <person name="Rusch D."/>
            <person name="Podicherti R."/>
            <person name="Tsui H.-C.T."/>
            <person name="Winkler M.E."/>
        </authorList>
    </citation>
    <scope>NUCLEOTIDE SEQUENCE</scope>
</reference>
<dbReference type="AlphaFoldDB" id="A0A382SHX9"/>
<organism evidence="1">
    <name type="scientific">marine metagenome</name>
    <dbReference type="NCBI Taxonomy" id="408172"/>
    <lineage>
        <taxon>unclassified sequences</taxon>
        <taxon>metagenomes</taxon>
        <taxon>ecological metagenomes</taxon>
    </lineage>
</organism>
<dbReference type="EMBL" id="UINC01129229">
    <property type="protein sequence ID" value="SVD09476.1"/>
    <property type="molecule type" value="Genomic_DNA"/>
</dbReference>
<gene>
    <name evidence="1" type="ORF">METZ01_LOCUS362330</name>
</gene>
<sequence>MFALFNIGYPKEGFMRSLILSLSIFITCLFGQASGKVTFLDRQGTSLNGKLPVGSTEIIVRVDDIELSGKGFVDVLVTSTIDSDDEQIRLPEISNGVFQEIVQLNFHTFRIIEDEGAYNAQVNAEFLALKAASDNDDEDYDNVLKDRANDLVYKGYHEQALTRSGMPTYFESQTSANGILDFISGDFIEVVYRDNVGNTHRDNARDITVSGYVDGTWMSDSTYIVTGDVYVTYSDTLTIEPGVMVKFNGNYG</sequence>
<evidence type="ECO:0000313" key="1">
    <source>
        <dbReference type="EMBL" id="SVD09476.1"/>
    </source>
</evidence>
<accession>A0A382SHX9</accession>
<feature type="non-terminal residue" evidence="1">
    <location>
        <position position="252"/>
    </location>
</feature>
<protein>
    <submittedName>
        <fullName evidence="1">Uncharacterized protein</fullName>
    </submittedName>
</protein>
<proteinExistence type="predicted"/>
<name>A0A382SHX9_9ZZZZ</name>